<dbReference type="Proteomes" id="UP000541558">
    <property type="component" value="Unassembled WGS sequence"/>
</dbReference>
<evidence type="ECO:0000313" key="2">
    <source>
        <dbReference type="EMBL" id="KAF5341186.1"/>
    </source>
</evidence>
<organism evidence="2 3">
    <name type="scientific">Ephemerocybe angulata</name>
    <dbReference type="NCBI Taxonomy" id="980116"/>
    <lineage>
        <taxon>Eukaryota</taxon>
        <taxon>Fungi</taxon>
        <taxon>Dikarya</taxon>
        <taxon>Basidiomycota</taxon>
        <taxon>Agaricomycotina</taxon>
        <taxon>Agaricomycetes</taxon>
        <taxon>Agaricomycetidae</taxon>
        <taxon>Agaricales</taxon>
        <taxon>Agaricineae</taxon>
        <taxon>Psathyrellaceae</taxon>
        <taxon>Ephemerocybe</taxon>
    </lineage>
</organism>
<feature type="region of interest" description="Disordered" evidence="1">
    <location>
        <begin position="33"/>
        <end position="79"/>
    </location>
</feature>
<dbReference type="EMBL" id="JAACJK010000002">
    <property type="protein sequence ID" value="KAF5341186.1"/>
    <property type="molecule type" value="Genomic_DNA"/>
</dbReference>
<reference evidence="2 3" key="1">
    <citation type="journal article" date="2020" name="ISME J.">
        <title>Uncovering the hidden diversity of litter-decomposition mechanisms in mushroom-forming fungi.</title>
        <authorList>
            <person name="Floudas D."/>
            <person name="Bentzer J."/>
            <person name="Ahren D."/>
            <person name="Johansson T."/>
            <person name="Persson P."/>
            <person name="Tunlid A."/>
        </authorList>
    </citation>
    <scope>NUCLEOTIDE SEQUENCE [LARGE SCALE GENOMIC DNA]</scope>
    <source>
        <strain evidence="2 3">CBS 175.51</strain>
    </source>
</reference>
<comment type="caution">
    <text evidence="2">The sequence shown here is derived from an EMBL/GenBank/DDBJ whole genome shotgun (WGS) entry which is preliminary data.</text>
</comment>
<feature type="compositionally biased region" description="Basic and acidic residues" evidence="1">
    <location>
        <begin position="54"/>
        <end position="64"/>
    </location>
</feature>
<evidence type="ECO:0000256" key="1">
    <source>
        <dbReference type="SAM" id="MobiDB-lite"/>
    </source>
</evidence>
<protein>
    <submittedName>
        <fullName evidence="2">Uncharacterized protein</fullName>
    </submittedName>
</protein>
<proteinExistence type="predicted"/>
<sequence>MSTDRPRSPDDDTSSRRVTAPFYTVTRFMHLSATTPRSPDVDISSRGVSRRHHVLDGSERDRTSTHRGLTYDADDGYNGPPRMATSLRSPEVDTLPQRLLKTFPPTSRCQLIVAGSRSVVSGRKSIQRPCREYTYGVSSYFTHSVGRSSLLPRNSIRCLGPLPAIFQKRTERFTPPSNLGKEMGTKRQRFHMEPLMTSLSMRQRPPMPNA</sequence>
<keyword evidence="3" id="KW-1185">Reference proteome</keyword>
<dbReference type="AlphaFoldDB" id="A0A8H5FLI5"/>
<evidence type="ECO:0000313" key="3">
    <source>
        <dbReference type="Proteomes" id="UP000541558"/>
    </source>
</evidence>
<name>A0A8H5FLI5_9AGAR</name>
<gene>
    <name evidence="2" type="ORF">D9611_006088</name>
</gene>
<accession>A0A8H5FLI5</accession>